<dbReference type="InterPro" id="IPR028098">
    <property type="entry name" value="Glyco_trans_4-like_N"/>
</dbReference>
<dbReference type="Gene3D" id="3.40.50.2000">
    <property type="entry name" value="Glycogen Phosphorylase B"/>
    <property type="match status" value="2"/>
</dbReference>
<dbReference type="RefSeq" id="WP_308349974.1">
    <property type="nucleotide sequence ID" value="NZ_CP129971.1"/>
</dbReference>
<proteinExistence type="predicted"/>
<name>A0AA51RBE2_9BACT</name>
<dbReference type="InterPro" id="IPR008928">
    <property type="entry name" value="6-hairpin_glycosidase_sf"/>
</dbReference>
<evidence type="ECO:0000259" key="1">
    <source>
        <dbReference type="Pfam" id="PF00534"/>
    </source>
</evidence>
<keyword evidence="4" id="KW-1185">Reference proteome</keyword>
<dbReference type="Gene3D" id="1.50.10.20">
    <property type="match status" value="1"/>
</dbReference>
<dbReference type="PANTHER" id="PTHR12526">
    <property type="entry name" value="GLYCOSYLTRANSFERASE"/>
    <property type="match status" value="1"/>
</dbReference>
<dbReference type="EMBL" id="CP129971">
    <property type="protein sequence ID" value="WMN12121.1"/>
    <property type="molecule type" value="Genomic_DNA"/>
</dbReference>
<dbReference type="Proteomes" id="UP001230496">
    <property type="component" value="Chromosome"/>
</dbReference>
<dbReference type="Pfam" id="PF13439">
    <property type="entry name" value="Glyco_transf_4"/>
    <property type="match status" value="1"/>
</dbReference>
<dbReference type="Pfam" id="PF00534">
    <property type="entry name" value="Glycos_transf_1"/>
    <property type="match status" value="1"/>
</dbReference>
<evidence type="ECO:0000313" key="4">
    <source>
        <dbReference type="Proteomes" id="UP001230496"/>
    </source>
</evidence>
<accession>A0AA51RBE2</accession>
<feature type="domain" description="Glycosyl transferase family 1" evidence="1">
    <location>
        <begin position="183"/>
        <end position="360"/>
    </location>
</feature>
<protein>
    <submittedName>
        <fullName evidence="3">Glycosyltransferase family 4 protein</fullName>
    </submittedName>
</protein>
<dbReference type="GO" id="GO:0016757">
    <property type="term" value="F:glycosyltransferase activity"/>
    <property type="evidence" value="ECO:0007669"/>
    <property type="project" value="InterPro"/>
</dbReference>
<dbReference type="InterPro" id="IPR001296">
    <property type="entry name" value="Glyco_trans_1"/>
</dbReference>
<dbReference type="PANTHER" id="PTHR12526:SF572">
    <property type="entry name" value="BLL5144 PROTEIN"/>
    <property type="match status" value="1"/>
</dbReference>
<dbReference type="CDD" id="cd03822">
    <property type="entry name" value="GT4_mannosyltransferase-like"/>
    <property type="match status" value="1"/>
</dbReference>
<dbReference type="KEGG" id="msaa:QYS49_32515"/>
<evidence type="ECO:0000259" key="2">
    <source>
        <dbReference type="Pfam" id="PF13439"/>
    </source>
</evidence>
<dbReference type="GO" id="GO:0005975">
    <property type="term" value="P:carbohydrate metabolic process"/>
    <property type="evidence" value="ECO:0007669"/>
    <property type="project" value="InterPro"/>
</dbReference>
<dbReference type="SUPFAM" id="SSF48208">
    <property type="entry name" value="Six-hairpin glycosidases"/>
    <property type="match status" value="1"/>
</dbReference>
<dbReference type="SUPFAM" id="SSF53756">
    <property type="entry name" value="UDP-Glycosyltransferase/glycogen phosphorylase"/>
    <property type="match status" value="1"/>
</dbReference>
<reference evidence="3 4" key="1">
    <citation type="submission" date="2023-08" db="EMBL/GenBank/DDBJ databases">
        <title>Comparative genomics and taxonomic characterization of three novel marine species of genus Marivirga.</title>
        <authorList>
            <person name="Muhammad N."/>
            <person name="Kim S.-G."/>
        </authorList>
    </citation>
    <scope>NUCLEOTIDE SEQUENCE [LARGE SCALE GENOMIC DNA]</scope>
    <source>
        <strain evidence="3 4">BDSF4-3</strain>
    </source>
</reference>
<dbReference type="AlphaFoldDB" id="A0AA51RBE2"/>
<evidence type="ECO:0000313" key="3">
    <source>
        <dbReference type="EMBL" id="WMN12121.1"/>
    </source>
</evidence>
<sequence>METSKMKMLIVSSYPPRQCGIATFSEDIINSIATVFGNSLPIEVCALESNHNHFNYPNEVSYVLQTSELDEYRILADKINARSDIGLVCIQHEFGLFGGEYGDYLLSFLLALSKPIITVFHTVLPFPDEKRLKNVRAIGDLSNRIIVLTNRSKELLIDRYGYPNSKIGVIPHGTHIVLWEEKKINKYQFGYKDNIILSNFGLLSENKGIETVLYALPDIIEKYPEVIFLVIGKTHPEVVKREGEKYRNKLKNIIKESNLEKHVVFIDEYLALDQLLKYISLSDIYLFSSKDPHQAVSGTFAYAMSGGCPIISTPIPHAVESIKDSGILLEKFDDPNEFRDAILHLIENKEQRIEMGKRGYIATHASTWENVAIQYALIFGELTNKMEELRFNFPPIKLDHIINMTTKVGMLQFSRLSEPDVEFGYTLDDNARALVYIVKYHSFNRDSTSLKLAYTYLAFIENMQSGNADFKNYIDYNGNFTSQNEESNLEDAYGRVFWSLGYVLSKREILPLDFVLRAEILWKKSISWIGEINSPRAIAYILKGLYKYHKVHPETHIKELTLELSDKLLNYYNLSAKANWHWYEDYVSYANNILPEAMMYGFLVTGNKEYKKIAEVTFDFLLSHYFMKGQIKVVSKKGWFKKKNEREFYGEQPIEVVSTIVTLDLFYKVTGNQKYKNQFKVAFSWFLGNNHLNQIMYNTKNGASYDGLEDNEVNINQGAESALCFFNAQMIMEKYLNKQSAHKTKDTSNKRLFESELQLNNYLLSQNHKQTKEWKQDVEAK</sequence>
<gene>
    <name evidence="3" type="ORF">QYS49_32515</name>
</gene>
<organism evidence="3 4">
    <name type="scientific">Marivirga salinarum</name>
    <dbReference type="NCBI Taxonomy" id="3059078"/>
    <lineage>
        <taxon>Bacteria</taxon>
        <taxon>Pseudomonadati</taxon>
        <taxon>Bacteroidota</taxon>
        <taxon>Cytophagia</taxon>
        <taxon>Cytophagales</taxon>
        <taxon>Marivirgaceae</taxon>
        <taxon>Marivirga</taxon>
    </lineage>
</organism>
<feature type="domain" description="Glycosyltransferase subfamily 4-like N-terminal" evidence="2">
    <location>
        <begin position="107"/>
        <end position="174"/>
    </location>
</feature>